<dbReference type="Gene3D" id="1.25.40.10">
    <property type="entry name" value="Tetratricopeptide repeat domain"/>
    <property type="match status" value="4"/>
</dbReference>
<evidence type="ECO:0000256" key="9">
    <source>
        <dbReference type="ARBA" id="ARBA00048679"/>
    </source>
</evidence>
<keyword evidence="3" id="KW-0808">Transferase</keyword>
<feature type="repeat" description="PPR" evidence="10">
    <location>
        <begin position="353"/>
        <end position="387"/>
    </location>
</feature>
<dbReference type="PANTHER" id="PTHR47931">
    <property type="entry name" value="OS01G0228400 PROTEIN"/>
    <property type="match status" value="1"/>
</dbReference>
<evidence type="ECO:0000256" key="10">
    <source>
        <dbReference type="PROSITE-ProRule" id="PRU00708"/>
    </source>
</evidence>
<keyword evidence="4" id="KW-0677">Repeat</keyword>
<dbReference type="Pfam" id="PF13812">
    <property type="entry name" value="PPR_3"/>
    <property type="match status" value="1"/>
</dbReference>
<dbReference type="Pfam" id="PF03822">
    <property type="entry name" value="NAF"/>
    <property type="match status" value="1"/>
</dbReference>
<dbReference type="InterPro" id="IPR004041">
    <property type="entry name" value="NAF_dom"/>
</dbReference>
<protein>
    <recommendedName>
        <fullName evidence="16">Non-specific serine/threonine protein kinase</fullName>
    </recommendedName>
</protein>
<evidence type="ECO:0000313" key="15">
    <source>
        <dbReference type="Proteomes" id="UP000824890"/>
    </source>
</evidence>
<dbReference type="SUPFAM" id="SSF81901">
    <property type="entry name" value="HCP-like"/>
    <property type="match status" value="1"/>
</dbReference>
<dbReference type="CDD" id="cd14663">
    <property type="entry name" value="STKc_SnRK3"/>
    <property type="match status" value="1"/>
</dbReference>
<dbReference type="InterPro" id="IPR018451">
    <property type="entry name" value="NAF/FISL_domain"/>
</dbReference>
<feature type="repeat" description="PPR" evidence="10">
    <location>
        <begin position="494"/>
        <end position="529"/>
    </location>
</feature>
<keyword evidence="6" id="KW-0418">Kinase</keyword>
<dbReference type="Gene3D" id="3.30.200.20">
    <property type="entry name" value="Phosphorylase Kinase, domain 1"/>
    <property type="match status" value="1"/>
</dbReference>
<dbReference type="EMBL" id="JAGKQM010000019">
    <property type="protein sequence ID" value="KAH0860280.1"/>
    <property type="molecule type" value="Genomic_DNA"/>
</dbReference>
<comment type="caution">
    <text evidence="14">The sequence shown here is derived from an EMBL/GenBank/DDBJ whole genome shotgun (WGS) entry which is preliminary data.</text>
</comment>
<name>A0ABQ7XZG4_BRANA</name>
<dbReference type="PANTHER" id="PTHR47931:SF2">
    <property type="entry name" value="OS01G0228400 PROTEIN"/>
    <property type="match status" value="1"/>
</dbReference>
<accession>A0ABQ7XZG4</accession>
<feature type="repeat" description="PPR" evidence="10">
    <location>
        <begin position="635"/>
        <end position="669"/>
    </location>
</feature>
<reference evidence="14 15" key="1">
    <citation type="submission" date="2021-05" db="EMBL/GenBank/DDBJ databases">
        <title>Genome Assembly of Synthetic Allotetraploid Brassica napus Reveals Homoeologous Exchanges between Subgenomes.</title>
        <authorList>
            <person name="Davis J.T."/>
        </authorList>
    </citation>
    <scope>NUCLEOTIDE SEQUENCE [LARGE SCALE GENOMIC DNA]</scope>
    <source>
        <strain evidence="15">cv. Da-Ae</strain>
        <tissue evidence="14">Seedling</tissue>
    </source>
</reference>
<feature type="repeat" description="PPR" evidence="10">
    <location>
        <begin position="530"/>
        <end position="564"/>
    </location>
</feature>
<evidence type="ECO:0000256" key="3">
    <source>
        <dbReference type="ARBA" id="ARBA00022679"/>
    </source>
</evidence>
<evidence type="ECO:0000256" key="11">
    <source>
        <dbReference type="PROSITE-ProRule" id="PRU10141"/>
    </source>
</evidence>
<dbReference type="PROSITE" id="PS50011">
    <property type="entry name" value="PROTEIN_KINASE_DOM"/>
    <property type="match status" value="2"/>
</dbReference>
<feature type="domain" description="Protein kinase" evidence="12">
    <location>
        <begin position="13"/>
        <end position="268"/>
    </location>
</feature>
<sequence length="1267" mass="142518">MDDQKIKRWVGKYEVGKTIVQGTFAKVRYAKDIETGESVALKILDKDKLLKTKMSEQIKIEICTMMLINHPNVVQLYEVLASKAKIYFVLEFISGGRLFDKIKNDGRMEEEEARRYFQQLINAVHYCHCRGLYHRDLKPENLLLDAHGNLKVSGFGFSALSQQLMGDGLLHTACGTPNYAAPEVLNDQGYDGPTADLWSCGVILFVLLAGYLPFEDSDLTTLNKMISSAEFSCPPWLSSGAKNFIVRIFDPNPMTRITVPEILDDAWFKKDYKPAVFEEKKEANLADVEAVFKDPEAVTVQLRSYPCVICSGGTTCGDVRSRTKLMNGLIERGRPQEAHSIFNTLIEEGHKPSIITYTTLVTALTRQKHFHSLLSLISKVEKNGLKPDTILFNAIINASSESGNLDQAMKIFEKMKESGCKPTASTFNTLIKGYGKIGKLEESSRLLEMMLKDEMLQPNDRTCNILVQAWCNQRRIEEAWSIVYKMQSYGVKPDVVTFNTLARAYARIGSTCTAEDMIIPRMLHSKVKPNVRTCGTIMNGYCEEGKMEEALRFFYRMKELGVHPNLFVFNSLVKGFLASNDMDGVGEVVNLMEEFGVRPDVVTFSTLMNAWSSVGDMKRCEEIYGDMLEGGIDPDIHAFSILAKGYTRAREPEKAEQVLNQMKKFGVRPNVVIYTTIISGWCSAGEMKKAMQVYNKMCGTVGLSPNLTTYETLMWGFGEAKQPWKAEELLKDMEKKNVVPTRKTMQLIADGWKAIGVSNSSDGANTLGSSFSASSKLSIPNHIVPTRSPVFLKGVPEKPKLCMKSQFGLRRNVLVVLCRDHIREAGRFANPCRVRRVGKYEVGKTIGQGSFAKVRYAKNTETGESVALKILDKEKVLKNKMSEQIRREISTMKLINHPNVVRLYEVLASKTKIYIVLEFGVGGELFDKIVHDGRLQEDAARKYFQQLINAVDYCHSRGVYHRDLKPENLLLDAQGNLKVSDFGLSALSRQVRGDGLLHTACGTPNYAAPEVLNDQGYDGATADLWSCGVILFVLLAGYLPFDESNLMTLYKKITAAEYTCPPWLSPGAKKLIVRILDPNPVTRISIQEILEDAWFKKNYKRPVFEEKEEANLDDVEAVFKDSEEHHVTEKKEEQPTSMNAFELISMSRALDLGNLFEEEEGYKRETRFAATGAANELVQKIEEASKPLGFDIQKKNYKMRLENVNAGRKGNLKVATEIFQVSPSLHMVEVRKTKGDTLEFHKFYKKLSTTLNDVVWKSGESSGLNNK</sequence>
<feature type="repeat" description="PPR" evidence="10">
    <location>
        <begin position="459"/>
        <end position="493"/>
    </location>
</feature>
<evidence type="ECO:0000256" key="8">
    <source>
        <dbReference type="ARBA" id="ARBA00047899"/>
    </source>
</evidence>
<feature type="domain" description="Protein kinase" evidence="12">
    <location>
        <begin position="840"/>
        <end position="1095"/>
    </location>
</feature>
<dbReference type="PROSITE" id="PS00107">
    <property type="entry name" value="PROTEIN_KINASE_ATP"/>
    <property type="match status" value="1"/>
</dbReference>
<dbReference type="PROSITE" id="PS50816">
    <property type="entry name" value="NAF"/>
    <property type="match status" value="1"/>
</dbReference>
<comment type="catalytic activity">
    <reaction evidence="9">
        <text>L-seryl-[protein] + ATP = O-phospho-L-seryl-[protein] + ADP + H(+)</text>
        <dbReference type="Rhea" id="RHEA:17989"/>
        <dbReference type="Rhea" id="RHEA-COMP:9863"/>
        <dbReference type="Rhea" id="RHEA-COMP:11604"/>
        <dbReference type="ChEBI" id="CHEBI:15378"/>
        <dbReference type="ChEBI" id="CHEBI:29999"/>
        <dbReference type="ChEBI" id="CHEBI:30616"/>
        <dbReference type="ChEBI" id="CHEBI:83421"/>
        <dbReference type="ChEBI" id="CHEBI:456216"/>
        <dbReference type="EC" id="2.7.11.1"/>
    </reaction>
</comment>
<dbReference type="InterPro" id="IPR011990">
    <property type="entry name" value="TPR-like_helical_dom_sf"/>
</dbReference>
<dbReference type="InterPro" id="IPR017441">
    <property type="entry name" value="Protein_kinase_ATP_BS"/>
</dbReference>
<dbReference type="SMART" id="SM00220">
    <property type="entry name" value="S_TKc"/>
    <property type="match status" value="2"/>
</dbReference>
<feature type="repeat" description="PPR" evidence="10">
    <location>
        <begin position="388"/>
        <end position="422"/>
    </location>
</feature>
<evidence type="ECO:0000313" key="14">
    <source>
        <dbReference type="EMBL" id="KAH0860280.1"/>
    </source>
</evidence>
<dbReference type="PROSITE" id="PS00108">
    <property type="entry name" value="PROTEIN_KINASE_ST"/>
    <property type="match status" value="2"/>
</dbReference>
<feature type="repeat" description="PPR" evidence="10">
    <location>
        <begin position="318"/>
        <end position="352"/>
    </location>
</feature>
<dbReference type="Proteomes" id="UP000824890">
    <property type="component" value="Unassembled WGS sequence"/>
</dbReference>
<feature type="repeat" description="PPR" evidence="10">
    <location>
        <begin position="423"/>
        <end position="457"/>
    </location>
</feature>
<dbReference type="Pfam" id="PF13041">
    <property type="entry name" value="PPR_2"/>
    <property type="match status" value="5"/>
</dbReference>
<proteinExistence type="inferred from homology"/>
<feature type="domain" description="NAF" evidence="13">
    <location>
        <begin position="1133"/>
        <end position="1157"/>
    </location>
</feature>
<comment type="catalytic activity">
    <reaction evidence="8">
        <text>L-threonyl-[protein] + ATP = O-phospho-L-threonyl-[protein] + ADP + H(+)</text>
        <dbReference type="Rhea" id="RHEA:46608"/>
        <dbReference type="Rhea" id="RHEA-COMP:11060"/>
        <dbReference type="Rhea" id="RHEA-COMP:11605"/>
        <dbReference type="ChEBI" id="CHEBI:15378"/>
        <dbReference type="ChEBI" id="CHEBI:30013"/>
        <dbReference type="ChEBI" id="CHEBI:30616"/>
        <dbReference type="ChEBI" id="CHEBI:61977"/>
        <dbReference type="ChEBI" id="CHEBI:456216"/>
        <dbReference type="EC" id="2.7.11.1"/>
    </reaction>
</comment>
<dbReference type="InterPro" id="IPR011009">
    <property type="entry name" value="Kinase-like_dom_sf"/>
</dbReference>
<evidence type="ECO:0000256" key="5">
    <source>
        <dbReference type="ARBA" id="ARBA00022741"/>
    </source>
</evidence>
<comment type="similarity">
    <text evidence="2">Belongs to the protein kinase superfamily. CAMK Ser/Thr protein kinase family. SNF1 subfamily.</text>
</comment>
<feature type="repeat" description="PPR" evidence="10">
    <location>
        <begin position="600"/>
        <end position="634"/>
    </location>
</feature>
<evidence type="ECO:0000256" key="1">
    <source>
        <dbReference type="ARBA" id="ARBA00001936"/>
    </source>
</evidence>
<dbReference type="NCBIfam" id="TIGR00756">
    <property type="entry name" value="PPR"/>
    <property type="match status" value="9"/>
</dbReference>
<evidence type="ECO:0000259" key="13">
    <source>
        <dbReference type="PROSITE" id="PS50816"/>
    </source>
</evidence>
<evidence type="ECO:0000256" key="2">
    <source>
        <dbReference type="ARBA" id="ARBA00006234"/>
    </source>
</evidence>
<feature type="repeat" description="PPR" evidence="10">
    <location>
        <begin position="565"/>
        <end position="599"/>
    </location>
</feature>
<keyword evidence="15" id="KW-1185">Reference proteome</keyword>
<dbReference type="InterPro" id="IPR000719">
    <property type="entry name" value="Prot_kinase_dom"/>
</dbReference>
<evidence type="ECO:0000256" key="4">
    <source>
        <dbReference type="ARBA" id="ARBA00022737"/>
    </source>
</evidence>
<dbReference type="InterPro" id="IPR008271">
    <property type="entry name" value="Ser/Thr_kinase_AS"/>
</dbReference>
<evidence type="ECO:0000259" key="12">
    <source>
        <dbReference type="PROSITE" id="PS50011"/>
    </source>
</evidence>
<evidence type="ECO:0000256" key="6">
    <source>
        <dbReference type="ARBA" id="ARBA00022777"/>
    </source>
</evidence>
<dbReference type="PROSITE" id="PS51375">
    <property type="entry name" value="PPR"/>
    <property type="match status" value="12"/>
</dbReference>
<keyword evidence="7 11" id="KW-0067">ATP-binding</keyword>
<gene>
    <name evidence="14" type="ORF">HID58_088541</name>
</gene>
<feature type="repeat" description="PPR" evidence="10">
    <location>
        <begin position="670"/>
        <end position="705"/>
    </location>
</feature>
<dbReference type="CDD" id="cd12195">
    <property type="entry name" value="CIPK_C"/>
    <property type="match status" value="1"/>
</dbReference>
<evidence type="ECO:0008006" key="16">
    <source>
        <dbReference type="Google" id="ProtNLM"/>
    </source>
</evidence>
<dbReference type="SUPFAM" id="SSF56112">
    <property type="entry name" value="Protein kinase-like (PK-like)"/>
    <property type="match status" value="2"/>
</dbReference>
<evidence type="ECO:0000256" key="7">
    <source>
        <dbReference type="ARBA" id="ARBA00022840"/>
    </source>
</evidence>
<dbReference type="InterPro" id="IPR002885">
    <property type="entry name" value="PPR_rpt"/>
</dbReference>
<dbReference type="Gene3D" id="3.30.310.80">
    <property type="entry name" value="Kinase associated domain 1, KA1"/>
    <property type="match status" value="1"/>
</dbReference>
<comment type="cofactor">
    <cofactor evidence="1">
        <name>Mn(2+)</name>
        <dbReference type="ChEBI" id="CHEBI:29035"/>
    </cofactor>
</comment>
<feature type="repeat" description="PPR" evidence="10">
    <location>
        <begin position="706"/>
        <end position="740"/>
    </location>
</feature>
<dbReference type="Gene3D" id="1.10.510.10">
    <property type="entry name" value="Transferase(Phosphotransferase) domain 1"/>
    <property type="match status" value="2"/>
</dbReference>
<keyword evidence="5 11" id="KW-0547">Nucleotide-binding</keyword>
<dbReference type="Pfam" id="PF00069">
    <property type="entry name" value="Pkinase"/>
    <property type="match status" value="2"/>
</dbReference>
<organism evidence="14 15">
    <name type="scientific">Brassica napus</name>
    <name type="common">Rape</name>
    <dbReference type="NCBI Taxonomy" id="3708"/>
    <lineage>
        <taxon>Eukaryota</taxon>
        <taxon>Viridiplantae</taxon>
        <taxon>Streptophyta</taxon>
        <taxon>Embryophyta</taxon>
        <taxon>Tracheophyta</taxon>
        <taxon>Spermatophyta</taxon>
        <taxon>Magnoliopsida</taxon>
        <taxon>eudicotyledons</taxon>
        <taxon>Gunneridae</taxon>
        <taxon>Pentapetalae</taxon>
        <taxon>rosids</taxon>
        <taxon>malvids</taxon>
        <taxon>Brassicales</taxon>
        <taxon>Brassicaceae</taxon>
        <taxon>Brassiceae</taxon>
        <taxon>Brassica</taxon>
    </lineage>
</organism>
<feature type="binding site" evidence="11">
    <location>
        <position position="869"/>
    </location>
    <ligand>
        <name>ATP</name>
        <dbReference type="ChEBI" id="CHEBI:30616"/>
    </ligand>
</feature>